<reference evidence="8" key="1">
    <citation type="submission" date="2023-08" db="EMBL/GenBank/DDBJ databases">
        <title>Black Yeasts Isolated from many extreme environments.</title>
        <authorList>
            <person name="Coleine C."/>
            <person name="Stajich J.E."/>
            <person name="Selbmann L."/>
        </authorList>
    </citation>
    <scope>NUCLEOTIDE SEQUENCE</scope>
    <source>
        <strain evidence="8">CCFEE 5401</strain>
    </source>
</reference>
<dbReference type="Gene3D" id="1.20.144.10">
    <property type="entry name" value="Phosphatidic acid phosphatase type 2/haloperoxidase"/>
    <property type="match status" value="1"/>
</dbReference>
<feature type="transmembrane region" description="Helical" evidence="6">
    <location>
        <begin position="100"/>
        <end position="123"/>
    </location>
</feature>
<evidence type="ECO:0000256" key="1">
    <source>
        <dbReference type="ARBA" id="ARBA00004141"/>
    </source>
</evidence>
<dbReference type="AlphaFoldDB" id="A0AAN7TD38"/>
<keyword evidence="4 6" id="KW-1133">Transmembrane helix</keyword>
<accession>A0AAN7TD38</accession>
<dbReference type="GO" id="GO:0006644">
    <property type="term" value="P:phospholipid metabolic process"/>
    <property type="evidence" value="ECO:0007669"/>
    <property type="project" value="InterPro"/>
</dbReference>
<dbReference type="EMBL" id="JAVRRL010000049">
    <property type="protein sequence ID" value="KAK5110459.1"/>
    <property type="molecule type" value="Genomic_DNA"/>
</dbReference>
<feature type="domain" description="Phosphatidic acid phosphatase type 2/haloperoxidase" evidence="7">
    <location>
        <begin position="103"/>
        <end position="251"/>
    </location>
</feature>
<dbReference type="GO" id="GO:0008195">
    <property type="term" value="F:phosphatidate phosphatase activity"/>
    <property type="evidence" value="ECO:0007669"/>
    <property type="project" value="TreeGrafter"/>
</dbReference>
<evidence type="ECO:0000256" key="3">
    <source>
        <dbReference type="ARBA" id="ARBA00022692"/>
    </source>
</evidence>
<dbReference type="InterPro" id="IPR036938">
    <property type="entry name" value="PAP2/HPO_sf"/>
</dbReference>
<sequence length="270" mass="30347">MHKSTYYPTFGSWLKDTWLDFLTLLSLGAIGLAAFLAPPLFNHRFPIWNHDGEIVYPQYDYPYRDPIIPTWLSVVLSISIPVAVILLTQWEVRSLHDLSNAILGLSYALLTGAAFQSVLKWFVGGLRPHFYAVCQPRHIVGDAQSPARLAWFDHTICTNPDTRAVEEARQSFPSGHTQAAFVAAVYLALYWNGKFKVWSEQRARHWKLVMLCVPLLAAMLVGASMIVDGSHHWYDVLAGGLMGTLLAVAAYRMMYASVFDSRINHVPLGK</sequence>
<feature type="transmembrane region" description="Helical" evidence="6">
    <location>
        <begin position="67"/>
        <end position="88"/>
    </location>
</feature>
<gene>
    <name evidence="8" type="ORF">LTR62_005810</name>
</gene>
<evidence type="ECO:0000313" key="8">
    <source>
        <dbReference type="EMBL" id="KAK5110459.1"/>
    </source>
</evidence>
<dbReference type="Pfam" id="PF01569">
    <property type="entry name" value="PAP2"/>
    <property type="match status" value="1"/>
</dbReference>
<feature type="transmembrane region" description="Helical" evidence="6">
    <location>
        <begin position="175"/>
        <end position="193"/>
    </location>
</feature>
<feature type="transmembrane region" description="Helical" evidence="6">
    <location>
        <begin position="21"/>
        <end position="41"/>
    </location>
</feature>
<comment type="similarity">
    <text evidence="2">Belongs to the PA-phosphatase related phosphoesterase family.</text>
</comment>
<organism evidence="8 9">
    <name type="scientific">Meristemomyces frigidus</name>
    <dbReference type="NCBI Taxonomy" id="1508187"/>
    <lineage>
        <taxon>Eukaryota</taxon>
        <taxon>Fungi</taxon>
        <taxon>Dikarya</taxon>
        <taxon>Ascomycota</taxon>
        <taxon>Pezizomycotina</taxon>
        <taxon>Dothideomycetes</taxon>
        <taxon>Dothideomycetidae</taxon>
        <taxon>Mycosphaerellales</taxon>
        <taxon>Teratosphaeriaceae</taxon>
        <taxon>Meristemomyces</taxon>
    </lineage>
</organism>
<dbReference type="Proteomes" id="UP001310890">
    <property type="component" value="Unassembled WGS sequence"/>
</dbReference>
<keyword evidence="5 6" id="KW-0472">Membrane</keyword>
<evidence type="ECO:0000256" key="2">
    <source>
        <dbReference type="ARBA" id="ARBA00008816"/>
    </source>
</evidence>
<proteinExistence type="inferred from homology"/>
<dbReference type="InterPro" id="IPR043216">
    <property type="entry name" value="PAP-like"/>
</dbReference>
<protein>
    <recommendedName>
        <fullName evidence="7">Phosphatidic acid phosphatase type 2/haloperoxidase domain-containing protein</fullName>
    </recommendedName>
</protein>
<dbReference type="SUPFAM" id="SSF48317">
    <property type="entry name" value="Acid phosphatase/Vanadium-dependent haloperoxidase"/>
    <property type="match status" value="1"/>
</dbReference>
<evidence type="ECO:0000313" key="9">
    <source>
        <dbReference type="Proteomes" id="UP001310890"/>
    </source>
</evidence>
<dbReference type="PANTHER" id="PTHR10165:SF84">
    <property type="entry name" value="PHOSPHATIDIC ACID PHOSPHATASE BETA"/>
    <property type="match status" value="1"/>
</dbReference>
<name>A0AAN7TD38_9PEZI</name>
<feature type="transmembrane region" description="Helical" evidence="6">
    <location>
        <begin position="233"/>
        <end position="254"/>
    </location>
</feature>
<comment type="subcellular location">
    <subcellularLocation>
        <location evidence="1">Membrane</location>
        <topology evidence="1">Multi-pass membrane protein</topology>
    </subcellularLocation>
</comment>
<evidence type="ECO:0000256" key="6">
    <source>
        <dbReference type="SAM" id="Phobius"/>
    </source>
</evidence>
<dbReference type="InterPro" id="IPR000326">
    <property type="entry name" value="PAP2/HPO"/>
</dbReference>
<evidence type="ECO:0000256" key="5">
    <source>
        <dbReference type="ARBA" id="ARBA00023136"/>
    </source>
</evidence>
<dbReference type="PANTHER" id="PTHR10165">
    <property type="entry name" value="LIPID PHOSPHATE PHOSPHATASE"/>
    <property type="match status" value="1"/>
</dbReference>
<evidence type="ECO:0000259" key="7">
    <source>
        <dbReference type="SMART" id="SM00014"/>
    </source>
</evidence>
<dbReference type="GO" id="GO:0016020">
    <property type="term" value="C:membrane"/>
    <property type="evidence" value="ECO:0007669"/>
    <property type="project" value="UniProtKB-SubCell"/>
</dbReference>
<comment type="caution">
    <text evidence="8">The sequence shown here is derived from an EMBL/GenBank/DDBJ whole genome shotgun (WGS) entry which is preliminary data.</text>
</comment>
<keyword evidence="3 6" id="KW-0812">Transmembrane</keyword>
<feature type="transmembrane region" description="Helical" evidence="6">
    <location>
        <begin position="205"/>
        <end position="227"/>
    </location>
</feature>
<evidence type="ECO:0000256" key="4">
    <source>
        <dbReference type="ARBA" id="ARBA00022989"/>
    </source>
</evidence>
<dbReference type="SMART" id="SM00014">
    <property type="entry name" value="acidPPc"/>
    <property type="match status" value="1"/>
</dbReference>
<dbReference type="GO" id="GO:0046839">
    <property type="term" value="P:phospholipid dephosphorylation"/>
    <property type="evidence" value="ECO:0007669"/>
    <property type="project" value="TreeGrafter"/>
</dbReference>
<dbReference type="CDD" id="cd03390">
    <property type="entry name" value="PAP2_containing_1_like"/>
    <property type="match status" value="1"/>
</dbReference>